<dbReference type="Gene3D" id="1.10.10.10">
    <property type="entry name" value="Winged helix-like DNA-binding domain superfamily/Winged helix DNA-binding domain"/>
    <property type="match status" value="1"/>
</dbReference>
<gene>
    <name evidence="6" type="ORF">AB0K40_43095</name>
</gene>
<evidence type="ECO:0000259" key="4">
    <source>
        <dbReference type="SMART" id="SM00418"/>
    </source>
</evidence>
<dbReference type="EMBL" id="JBFARM010000018">
    <property type="protein sequence ID" value="MEV4292338.1"/>
    <property type="molecule type" value="Genomic_DNA"/>
</dbReference>
<dbReference type="InterPro" id="IPR051011">
    <property type="entry name" value="Metal_resp_trans_reg"/>
</dbReference>
<dbReference type="PANTHER" id="PTHR43132:SF8">
    <property type="entry name" value="HTH-TYPE TRANSCRIPTIONAL REGULATOR KMTR"/>
    <property type="match status" value="1"/>
</dbReference>
<keyword evidence="1" id="KW-0805">Transcription regulation</keyword>
<dbReference type="InterPro" id="IPR011991">
    <property type="entry name" value="ArsR-like_HTH"/>
</dbReference>
<dbReference type="CDD" id="cd00090">
    <property type="entry name" value="HTH_ARSR"/>
    <property type="match status" value="1"/>
</dbReference>
<organism evidence="6 7">
    <name type="scientific">Nonomuraea bangladeshensis</name>
    <dbReference type="NCBI Taxonomy" id="404385"/>
    <lineage>
        <taxon>Bacteria</taxon>
        <taxon>Bacillati</taxon>
        <taxon>Actinomycetota</taxon>
        <taxon>Actinomycetes</taxon>
        <taxon>Streptosporangiales</taxon>
        <taxon>Streptosporangiaceae</taxon>
        <taxon>Nonomuraea</taxon>
    </lineage>
</organism>
<dbReference type="Pfam" id="PF13545">
    <property type="entry name" value="HTH_Crp_2"/>
    <property type="match status" value="1"/>
</dbReference>
<dbReference type="RefSeq" id="WP_364462268.1">
    <property type="nucleotide sequence ID" value="NZ_JBFARM010000018.1"/>
</dbReference>
<keyword evidence="2" id="KW-0238">DNA-binding</keyword>
<dbReference type="InterPro" id="IPR012318">
    <property type="entry name" value="HTH_CRP"/>
</dbReference>
<name>A0ABV3HIR7_9ACTN</name>
<feature type="domain" description="HTH crp-type" evidence="5">
    <location>
        <begin position="265"/>
        <end position="316"/>
    </location>
</feature>
<protein>
    <submittedName>
        <fullName evidence="6">Winged helix-turn-helix domain-containing protein</fullName>
    </submittedName>
</protein>
<dbReference type="InterPro" id="IPR036390">
    <property type="entry name" value="WH_DNA-bd_sf"/>
</dbReference>
<dbReference type="Proteomes" id="UP001552427">
    <property type="component" value="Unassembled WGS sequence"/>
</dbReference>
<dbReference type="SMART" id="SM00418">
    <property type="entry name" value="HTH_ARSR"/>
    <property type="match status" value="1"/>
</dbReference>
<accession>A0ABV3HIR7</accession>
<evidence type="ECO:0000259" key="5">
    <source>
        <dbReference type="SMART" id="SM00419"/>
    </source>
</evidence>
<feature type="domain" description="HTH arsR-type" evidence="4">
    <location>
        <begin position="254"/>
        <end position="330"/>
    </location>
</feature>
<comment type="caution">
    <text evidence="6">The sequence shown here is derived from an EMBL/GenBank/DDBJ whole genome shotgun (WGS) entry which is preliminary data.</text>
</comment>
<sequence>MGTLRIHFTAGDLARVTLADQPDPLWEVVFTRFRLRDRVRPLTFRPWFSALHAEPARTARMRSGAQLLDVLAPAGPYFPDFLTPYEAGRGLGHGLEALRRTPRRRLATELGRLARHRPLPGWARPLAEGDAGALGGLADALSDYHAAAVAPFQESIDAAFAADRESRARDVLGGGVEALLAGLGPLMRWTPPVLEVDYVVDQDLALGGRGLRLVPSYFCQRTPLSMADPGLPPVLIYPIQQRHRWRPAARRTGAGLSALMGASRSAALQALDHGATTTQLARMLGVSPATASRHATVLREAGLIETRRDGTAVLHTRTPLGTALLEGEITTSPPPDPAAARRR</sequence>
<evidence type="ECO:0000313" key="6">
    <source>
        <dbReference type="EMBL" id="MEV4292338.1"/>
    </source>
</evidence>
<dbReference type="SUPFAM" id="SSF46785">
    <property type="entry name" value="Winged helix' DNA-binding domain"/>
    <property type="match status" value="1"/>
</dbReference>
<keyword evidence="7" id="KW-1185">Reference proteome</keyword>
<reference evidence="6 7" key="1">
    <citation type="submission" date="2024-06" db="EMBL/GenBank/DDBJ databases">
        <title>The Natural Products Discovery Center: Release of the First 8490 Sequenced Strains for Exploring Actinobacteria Biosynthetic Diversity.</title>
        <authorList>
            <person name="Kalkreuter E."/>
            <person name="Kautsar S.A."/>
            <person name="Yang D."/>
            <person name="Bader C.D."/>
            <person name="Teijaro C.N."/>
            <person name="Fluegel L."/>
            <person name="Davis C.M."/>
            <person name="Simpson J.R."/>
            <person name="Lauterbach L."/>
            <person name="Steele A.D."/>
            <person name="Gui C."/>
            <person name="Meng S."/>
            <person name="Li G."/>
            <person name="Viehrig K."/>
            <person name="Ye F."/>
            <person name="Su P."/>
            <person name="Kiefer A.F."/>
            <person name="Nichols A."/>
            <person name="Cepeda A.J."/>
            <person name="Yan W."/>
            <person name="Fan B."/>
            <person name="Jiang Y."/>
            <person name="Adhikari A."/>
            <person name="Zheng C.-J."/>
            <person name="Schuster L."/>
            <person name="Cowan T.M."/>
            <person name="Smanski M.J."/>
            <person name="Chevrette M.G."/>
            <person name="De Carvalho L.P.S."/>
            <person name="Shen B."/>
        </authorList>
    </citation>
    <scope>NUCLEOTIDE SEQUENCE [LARGE SCALE GENOMIC DNA]</scope>
    <source>
        <strain evidence="6 7">NPDC049574</strain>
    </source>
</reference>
<evidence type="ECO:0000256" key="2">
    <source>
        <dbReference type="ARBA" id="ARBA00023125"/>
    </source>
</evidence>
<keyword evidence="3" id="KW-0804">Transcription</keyword>
<dbReference type="SMART" id="SM00419">
    <property type="entry name" value="HTH_CRP"/>
    <property type="match status" value="1"/>
</dbReference>
<evidence type="ECO:0000256" key="3">
    <source>
        <dbReference type="ARBA" id="ARBA00023163"/>
    </source>
</evidence>
<dbReference type="InterPro" id="IPR001845">
    <property type="entry name" value="HTH_ArsR_DNA-bd_dom"/>
</dbReference>
<evidence type="ECO:0000256" key="1">
    <source>
        <dbReference type="ARBA" id="ARBA00023015"/>
    </source>
</evidence>
<proteinExistence type="predicted"/>
<dbReference type="PANTHER" id="PTHR43132">
    <property type="entry name" value="ARSENICAL RESISTANCE OPERON REPRESSOR ARSR-RELATED"/>
    <property type="match status" value="1"/>
</dbReference>
<evidence type="ECO:0000313" key="7">
    <source>
        <dbReference type="Proteomes" id="UP001552427"/>
    </source>
</evidence>
<dbReference type="InterPro" id="IPR036388">
    <property type="entry name" value="WH-like_DNA-bd_sf"/>
</dbReference>